<protein>
    <recommendedName>
        <fullName evidence="1">N-lysine methyltransferase SETD6</fullName>
    </recommendedName>
    <alternativeName>
        <fullName evidence="5">SET domain-containing protein 6</fullName>
    </alternativeName>
</protein>
<dbReference type="PANTHER" id="PTHR13271:SF34">
    <property type="entry name" value="N-LYSINE METHYLTRANSFERASE SETD6"/>
    <property type="match status" value="1"/>
</dbReference>
<keyword evidence="4" id="KW-0949">S-adenosyl-L-methionine</keyword>
<feature type="non-terminal residue" evidence="8">
    <location>
        <position position="489"/>
    </location>
</feature>
<dbReference type="InterPro" id="IPR046341">
    <property type="entry name" value="SET_dom_sf"/>
</dbReference>
<dbReference type="PIRSF" id="PIRSF011771">
    <property type="entry name" value="RMS1_SET"/>
    <property type="match status" value="1"/>
</dbReference>
<reference evidence="8 9" key="1">
    <citation type="submission" date="2018-05" db="EMBL/GenBank/DDBJ databases">
        <title>Draft genome sequence of Scytalidium lignicola DSM 105466, a ubiquitous saprotrophic fungus.</title>
        <authorList>
            <person name="Buettner E."/>
            <person name="Gebauer A.M."/>
            <person name="Hofrichter M."/>
            <person name="Liers C."/>
            <person name="Kellner H."/>
        </authorList>
    </citation>
    <scope>NUCLEOTIDE SEQUENCE [LARGE SCALE GENOMIC DNA]</scope>
    <source>
        <strain evidence="8 9">DSM 105466</strain>
    </source>
</reference>
<keyword evidence="2" id="KW-0489">Methyltransferase</keyword>
<accession>A0A3E2HR91</accession>
<dbReference type="InterPro" id="IPR050600">
    <property type="entry name" value="SETD3_SETD6_MTase"/>
</dbReference>
<evidence type="ECO:0000259" key="7">
    <source>
        <dbReference type="PROSITE" id="PS50280"/>
    </source>
</evidence>
<sequence>MENDGFEAESRRFLSWLREIGVRISPKVRLVDLRSMGRGRGLVADSDINDGEVLFSIPRGSVLNTKNFLASNGASSLNLDTEALDSMPSWLALTAIMISESSHQDSRWGPYFAILPAQLDSLVFWSNEELKKLQASAVINKIGKSDAERLFSEHLQVSNTTCFNIDLCHKIASVIMAYAFDIPEEQNMDDSIRKECDEDNEDDLVSDDEEETKTILSMIPLADMLNADADRNNARLSSDNEELEMVAIKPIQRGEEILNDYGQLPRSDLLRRYGYVTDRYAPYDVTEISTDSIFSFFQSEATLKKYGHQELNALSTSELKKRFDLAEREGVLEDSYDVAHASADGPCIPDELLALIYILLLDDINLKSLLESESSLPSRSKLAAELAGQVLASILKLREESYGTTLEEDEDILKAGNRSHRETMALQVRLGEKRVLREAIEEAKSFHGSNKRLTLSETASLNSQTTRVAKQKRVADEDTRKSKKTRHFA</sequence>
<dbReference type="OMA" id="RVDWWLE"/>
<dbReference type="InterPro" id="IPR036464">
    <property type="entry name" value="Rubisco_LSMT_subst-bd_sf"/>
</dbReference>
<dbReference type="Gene3D" id="3.90.1410.10">
    <property type="entry name" value="set domain protein methyltransferase, domain 1"/>
    <property type="match status" value="1"/>
</dbReference>
<dbReference type="Pfam" id="PF09273">
    <property type="entry name" value="Rubis-subs-bind"/>
    <property type="match status" value="1"/>
</dbReference>
<dbReference type="GO" id="GO:0032259">
    <property type="term" value="P:methylation"/>
    <property type="evidence" value="ECO:0007669"/>
    <property type="project" value="UniProtKB-KW"/>
</dbReference>
<dbReference type="Gene3D" id="3.90.1420.10">
    <property type="entry name" value="Rubisco LSMT, substrate-binding domain"/>
    <property type="match status" value="1"/>
</dbReference>
<evidence type="ECO:0000313" key="9">
    <source>
        <dbReference type="Proteomes" id="UP000258309"/>
    </source>
</evidence>
<evidence type="ECO:0000256" key="6">
    <source>
        <dbReference type="SAM" id="MobiDB-lite"/>
    </source>
</evidence>
<organism evidence="8 9">
    <name type="scientific">Scytalidium lignicola</name>
    <name type="common">Hyphomycete</name>
    <dbReference type="NCBI Taxonomy" id="5539"/>
    <lineage>
        <taxon>Eukaryota</taxon>
        <taxon>Fungi</taxon>
        <taxon>Dikarya</taxon>
        <taxon>Ascomycota</taxon>
        <taxon>Pezizomycotina</taxon>
        <taxon>Leotiomycetes</taxon>
        <taxon>Leotiomycetes incertae sedis</taxon>
        <taxon>Scytalidium</taxon>
    </lineage>
</organism>
<dbReference type="PROSITE" id="PS50280">
    <property type="entry name" value="SET"/>
    <property type="match status" value="1"/>
</dbReference>
<evidence type="ECO:0000313" key="8">
    <source>
        <dbReference type="EMBL" id="RFU35880.1"/>
    </source>
</evidence>
<feature type="region of interest" description="Disordered" evidence="6">
    <location>
        <begin position="461"/>
        <end position="489"/>
    </location>
</feature>
<dbReference type="Proteomes" id="UP000258309">
    <property type="component" value="Unassembled WGS sequence"/>
</dbReference>
<gene>
    <name evidence="8" type="ORF">B7463_g426</name>
</gene>
<evidence type="ECO:0000256" key="3">
    <source>
        <dbReference type="ARBA" id="ARBA00022679"/>
    </source>
</evidence>
<dbReference type="AlphaFoldDB" id="A0A3E2HR91"/>
<name>A0A3E2HR91_SCYLI</name>
<dbReference type="SUPFAM" id="SSF81822">
    <property type="entry name" value="RuBisCo LSMT C-terminal, substrate-binding domain"/>
    <property type="match status" value="1"/>
</dbReference>
<dbReference type="SUPFAM" id="SSF82199">
    <property type="entry name" value="SET domain"/>
    <property type="match status" value="1"/>
</dbReference>
<dbReference type="InterPro" id="IPR015353">
    <property type="entry name" value="Rubisco_LSMT_subst-bd"/>
</dbReference>
<dbReference type="PANTHER" id="PTHR13271">
    <property type="entry name" value="UNCHARACTERIZED PUTATIVE METHYLTRANSFERASE"/>
    <property type="match status" value="1"/>
</dbReference>
<proteinExistence type="predicted"/>
<dbReference type="GO" id="GO:0005634">
    <property type="term" value="C:nucleus"/>
    <property type="evidence" value="ECO:0007669"/>
    <property type="project" value="TreeGrafter"/>
</dbReference>
<dbReference type="InterPro" id="IPR011383">
    <property type="entry name" value="N-lys_methylase_SETD6"/>
</dbReference>
<dbReference type="STRING" id="5539.A0A3E2HR91"/>
<dbReference type="InterPro" id="IPR001214">
    <property type="entry name" value="SET_dom"/>
</dbReference>
<comment type="caution">
    <text evidence="8">The sequence shown here is derived from an EMBL/GenBank/DDBJ whole genome shotgun (WGS) entry which is preliminary data.</text>
</comment>
<dbReference type="EMBL" id="NCSJ02000004">
    <property type="protein sequence ID" value="RFU35880.1"/>
    <property type="molecule type" value="Genomic_DNA"/>
</dbReference>
<evidence type="ECO:0000256" key="4">
    <source>
        <dbReference type="ARBA" id="ARBA00022691"/>
    </source>
</evidence>
<evidence type="ECO:0000256" key="1">
    <source>
        <dbReference type="ARBA" id="ARBA00016973"/>
    </source>
</evidence>
<dbReference type="FunFam" id="3.90.1410.10:FF:000007">
    <property type="entry name" value="Ribosomal lysine N-methyltransferase 4"/>
    <property type="match status" value="1"/>
</dbReference>
<evidence type="ECO:0000256" key="5">
    <source>
        <dbReference type="ARBA" id="ARBA00030096"/>
    </source>
</evidence>
<feature type="domain" description="SET" evidence="7">
    <location>
        <begin position="26"/>
        <end position="262"/>
    </location>
</feature>
<keyword evidence="3" id="KW-0808">Transferase</keyword>
<dbReference type="OrthoDB" id="341421at2759"/>
<keyword evidence="9" id="KW-1185">Reference proteome</keyword>
<evidence type="ECO:0000256" key="2">
    <source>
        <dbReference type="ARBA" id="ARBA00022603"/>
    </source>
</evidence>
<dbReference type="Pfam" id="PF00856">
    <property type="entry name" value="SET"/>
    <property type="match status" value="1"/>
</dbReference>
<dbReference type="GO" id="GO:0016279">
    <property type="term" value="F:protein-lysine N-methyltransferase activity"/>
    <property type="evidence" value="ECO:0007669"/>
    <property type="project" value="InterPro"/>
</dbReference>
<feature type="non-terminal residue" evidence="8">
    <location>
        <position position="1"/>
    </location>
</feature>